<organism evidence="4 5">
    <name type="scientific">Mycolicibacterium chitae</name>
    <name type="common">Mycobacterium chitae</name>
    <dbReference type="NCBI Taxonomy" id="1792"/>
    <lineage>
        <taxon>Bacteria</taxon>
        <taxon>Bacillati</taxon>
        <taxon>Actinomycetota</taxon>
        <taxon>Actinomycetes</taxon>
        <taxon>Mycobacteriales</taxon>
        <taxon>Mycobacteriaceae</taxon>
        <taxon>Mycolicibacterium</taxon>
    </lineage>
</organism>
<dbReference type="OrthoDB" id="4761631at2"/>
<evidence type="ECO:0000256" key="1">
    <source>
        <dbReference type="ARBA" id="ARBA00004370"/>
    </source>
</evidence>
<keyword evidence="3 4" id="KW-0812">Transmembrane</keyword>
<feature type="transmembrane region" description="Helical" evidence="3">
    <location>
        <begin position="78"/>
        <end position="96"/>
    </location>
</feature>
<dbReference type="RefSeq" id="WP_126335720.1">
    <property type="nucleotide sequence ID" value="NZ_AP022604.1"/>
</dbReference>
<sequence length="230" mass="24035">MRNVLRVIAFDLVAPLAAIAGLLLIGVFLGWPLWWVSVCSILCVLIVQAMVVNAVLWRRDGVTVGTDDDAAGLRLTTVALATASLAAAVLVGYTGLTLPDERLNQDSAEVVRLASAVSEATATFSPQDPTSSINRAADLMAPEQAEAFKANFGKSTEDLARKNISAQAQTISAGVEVIGPDAASVAVVLRSTQNAPGQQPSRAVLALRVALAKPDDRWLVVDVAPINAPS</sequence>
<comment type="subcellular location">
    <subcellularLocation>
        <location evidence="1">Membrane</location>
    </subcellularLocation>
</comment>
<evidence type="ECO:0000256" key="2">
    <source>
        <dbReference type="ARBA" id="ARBA00023136"/>
    </source>
</evidence>
<keyword evidence="2 3" id="KW-0472">Membrane</keyword>
<feature type="transmembrane region" description="Helical" evidence="3">
    <location>
        <begin position="7"/>
        <end position="28"/>
    </location>
</feature>
<dbReference type="EMBL" id="LR134355">
    <property type="protein sequence ID" value="VEG50151.1"/>
    <property type="molecule type" value="Genomic_DNA"/>
</dbReference>
<evidence type="ECO:0000256" key="3">
    <source>
        <dbReference type="SAM" id="Phobius"/>
    </source>
</evidence>
<evidence type="ECO:0000313" key="4">
    <source>
        <dbReference type="EMBL" id="VEG50151.1"/>
    </source>
</evidence>
<dbReference type="Proteomes" id="UP000282551">
    <property type="component" value="Chromosome"/>
</dbReference>
<protein>
    <submittedName>
        <fullName evidence="4">Putative transmembrane protein</fullName>
    </submittedName>
</protein>
<dbReference type="PANTHER" id="PTHR37042">
    <property type="entry name" value="OUTER MEMBRANE PROTEIN RV1973"/>
    <property type="match status" value="1"/>
</dbReference>
<dbReference type="GO" id="GO:0016020">
    <property type="term" value="C:membrane"/>
    <property type="evidence" value="ECO:0007669"/>
    <property type="project" value="UniProtKB-SubCell"/>
</dbReference>
<dbReference type="AlphaFoldDB" id="A0A448ICN9"/>
<evidence type="ECO:0000313" key="5">
    <source>
        <dbReference type="Proteomes" id="UP000282551"/>
    </source>
</evidence>
<feature type="transmembrane region" description="Helical" evidence="3">
    <location>
        <begin position="34"/>
        <end position="57"/>
    </location>
</feature>
<dbReference type="PANTHER" id="PTHR37042:SF4">
    <property type="entry name" value="OUTER MEMBRANE PROTEIN RV1973"/>
    <property type="match status" value="1"/>
</dbReference>
<keyword evidence="3" id="KW-1133">Transmembrane helix</keyword>
<keyword evidence="5" id="KW-1185">Reference proteome</keyword>
<proteinExistence type="predicted"/>
<name>A0A448ICN9_MYCCI</name>
<accession>A0A448ICN9</accession>
<reference evidence="4 5" key="1">
    <citation type="submission" date="2018-12" db="EMBL/GenBank/DDBJ databases">
        <authorList>
            <consortium name="Pathogen Informatics"/>
        </authorList>
    </citation>
    <scope>NUCLEOTIDE SEQUENCE [LARGE SCALE GENOMIC DNA]</scope>
    <source>
        <strain evidence="4 5">NCTC10485</strain>
    </source>
</reference>
<gene>
    <name evidence="4" type="ORF">NCTC10485_04468</name>
</gene>